<proteinExistence type="evidence at transcript level"/>
<dbReference type="GO" id="GO:0006351">
    <property type="term" value="P:DNA-templated transcription"/>
    <property type="evidence" value="ECO:0007669"/>
    <property type="project" value="InterPro"/>
</dbReference>
<protein>
    <submittedName>
        <fullName evidence="2">Delay of germination 1</fullName>
    </submittedName>
</protein>
<dbReference type="EMBL" id="MN707547">
    <property type="protein sequence ID" value="QNJ44824.1"/>
    <property type="molecule type" value="mRNA"/>
</dbReference>
<name>A0A7G8KP41_9MAGN</name>
<dbReference type="Pfam" id="PF14144">
    <property type="entry name" value="DOG1"/>
    <property type="match status" value="1"/>
</dbReference>
<dbReference type="AlphaFoldDB" id="A0A7G8KP41"/>
<sequence>MQASEPHISCLHQRLVLYKRFYLPNRLPLFPQTPSPHNTMASSEQERFNSCYQQWANQQQQDLEELLRSYNQDPQDPDRLAQLVAENVRHYQDYCEQRTRLAAEDPPSFFSPTWCTSLENSFLWIAGCRPSLSIRLVYSLSGSELELQLSEYLKGVRRGNLAELSPRQMESINKLHCNTIREEDKLSSRMASLQEDMGDLPLVRIASERGRGGSEDESDRAIQDYLAALANLLEEADKLRLRTLKELVDILTPSQATEFLIAAKQLRLSVHEWGKRRDRQHGRSHLHPS</sequence>
<dbReference type="PROSITE" id="PS51806">
    <property type="entry name" value="DOG1"/>
    <property type="match status" value="1"/>
</dbReference>
<reference evidence="2" key="1">
    <citation type="submission" date="2019-11" db="EMBL/GenBank/DDBJ databases">
        <title>Evaluation of suitable reference genes for qRT-PCR normalization in Magnolia sieboldii K. Koch.</title>
        <authorList>
            <person name="Lu X."/>
            <person name="Guan S."/>
        </authorList>
    </citation>
    <scope>NUCLEOTIDE SEQUENCE</scope>
</reference>
<dbReference type="InterPro" id="IPR051886">
    <property type="entry name" value="Seed_Dev/Stress_Resp_Reg"/>
</dbReference>
<dbReference type="GO" id="GO:0043565">
    <property type="term" value="F:sequence-specific DNA binding"/>
    <property type="evidence" value="ECO:0007669"/>
    <property type="project" value="InterPro"/>
</dbReference>
<dbReference type="SMR" id="A0A7G8KP41"/>
<dbReference type="PANTHER" id="PTHR46354:SF7">
    <property type="entry name" value="PROTEIN DOG1-LIKE 1"/>
    <property type="match status" value="1"/>
</dbReference>
<dbReference type="InterPro" id="IPR025422">
    <property type="entry name" value="TGA_domain"/>
</dbReference>
<accession>A0A7G8KP41</accession>
<dbReference type="PANTHER" id="PTHR46354">
    <property type="entry name" value="DOG1 DOMAIN-CONTAINING PROTEIN"/>
    <property type="match status" value="1"/>
</dbReference>
<organism evidence="2">
    <name type="scientific">Magnolia sieboldii</name>
    <dbReference type="NCBI Taxonomy" id="85868"/>
    <lineage>
        <taxon>Eukaryota</taxon>
        <taxon>Viridiplantae</taxon>
        <taxon>Streptophyta</taxon>
        <taxon>Embryophyta</taxon>
        <taxon>Tracheophyta</taxon>
        <taxon>Spermatophyta</taxon>
        <taxon>Magnoliopsida</taxon>
        <taxon>Magnoliidae</taxon>
        <taxon>Magnoliales</taxon>
        <taxon>Magnoliaceae</taxon>
        <taxon>Magnolia</taxon>
    </lineage>
</organism>
<feature type="domain" description="DOG1" evidence="1">
    <location>
        <begin position="45"/>
        <end position="280"/>
    </location>
</feature>
<evidence type="ECO:0000313" key="2">
    <source>
        <dbReference type="EMBL" id="QNJ44824.1"/>
    </source>
</evidence>
<evidence type="ECO:0000259" key="1">
    <source>
        <dbReference type="PROSITE" id="PS51806"/>
    </source>
</evidence>